<dbReference type="InterPro" id="IPR011527">
    <property type="entry name" value="ABC1_TM_dom"/>
</dbReference>
<evidence type="ECO:0000256" key="2">
    <source>
        <dbReference type="ARBA" id="ARBA00022692"/>
    </source>
</evidence>
<dbReference type="InterPro" id="IPR003593">
    <property type="entry name" value="AAA+_ATPase"/>
</dbReference>
<keyword evidence="3" id="KW-0547">Nucleotide-binding</keyword>
<comment type="subcellular location">
    <subcellularLocation>
        <location evidence="1">Cell membrane</location>
        <topology evidence="1">Multi-pass membrane protein</topology>
    </subcellularLocation>
</comment>
<evidence type="ECO:0000256" key="7">
    <source>
        <dbReference type="SAM" id="Phobius"/>
    </source>
</evidence>
<keyword evidence="11" id="KW-0614">Plasmid</keyword>
<evidence type="ECO:0000256" key="3">
    <source>
        <dbReference type="ARBA" id="ARBA00022741"/>
    </source>
</evidence>
<keyword evidence="2 7" id="KW-0812">Transmembrane</keyword>
<reference evidence="11" key="1">
    <citation type="submission" date="2022-09" db="EMBL/GenBank/DDBJ databases">
        <authorList>
            <person name="Li Z.-J."/>
        </authorList>
    </citation>
    <scope>NUCLEOTIDE SEQUENCE</scope>
    <source>
        <strain evidence="11">TGB10</strain>
        <plasmid evidence="11">unnamed</plasmid>
    </source>
</reference>
<dbReference type="PANTHER" id="PTHR24221:SF606">
    <property type="entry name" value="COLICIN V SECRETION-PROCESSING ATP-BINDING PROTEIN"/>
    <property type="match status" value="1"/>
</dbReference>
<proteinExistence type="predicted"/>
<evidence type="ECO:0000313" key="11">
    <source>
        <dbReference type="EMBL" id="WBA16729.1"/>
    </source>
</evidence>
<evidence type="ECO:0000256" key="4">
    <source>
        <dbReference type="ARBA" id="ARBA00022840"/>
    </source>
</evidence>
<dbReference type="Pfam" id="PF03412">
    <property type="entry name" value="Peptidase_C39"/>
    <property type="match status" value="1"/>
</dbReference>
<sequence>MTALLEHLQFNPAFSVTPVLQNELAECGLACLTMLLNAHGKETQLTTLRTRYALSAYGMDLSELMDIAAHEGLITRAMQLELDEIDQLSLPCILHWDMAHFVVLTKVGPNSVTICDPAKGMEKLSFEQLNTHFTGIALEAEPCSEFRKEPNTVSFRLRDLLLGCRGITKNLTIISLLSLLLQFLLMTTPIFTQIMLDNLALSLDETLLFVFTGVFALTLVLRLALNYLRDQVVVHFTSKLNIIFAAKLIHHLLGLPLTYFHNRHIGDIISRFTSIEKVKEAFGHTMVASLVDVSLLLMSLVIMSLYNLAMSLMVLAIFALYLVYRFVTYDRYKQATNSLIGACAAQESSFIETVRGMGTVKAMGFTPARTEAWLNKYVNFINQDIVITQAEIRFRLARQLATGLAMLVVIVLSALELNQGHITVGMFVAYLSYLALFTERAESVVESIIELKMIRLHLELLADIFSVEAEPIRPISATIRAQLTFDTLSVKGLSYQPDPRSPMIFHDVSFDVKRGESLVIVGASGQGKTSLLRCLLGLLNASEGEVLIDNKSVNLRQLKGEVACVMQDDQLFSGTVADNICSFQSIRDHALMVEAAQRADLDIEIDNLPLGYDTLIGDMGSLLSGGQRQRLLLARALYRQPKILLLDEATSHLDTLSEQKINANIAELNIIKVMIAHRQETIASADKVYPL</sequence>
<dbReference type="InterPro" id="IPR017871">
    <property type="entry name" value="ABC_transporter-like_CS"/>
</dbReference>
<dbReference type="Gene3D" id="1.20.1560.10">
    <property type="entry name" value="ABC transporter type 1, transmembrane domain"/>
    <property type="match status" value="1"/>
</dbReference>
<dbReference type="InterPro" id="IPR003439">
    <property type="entry name" value="ABC_transporter-like_ATP-bd"/>
</dbReference>
<evidence type="ECO:0000259" key="8">
    <source>
        <dbReference type="PROSITE" id="PS50893"/>
    </source>
</evidence>
<organism evidence="11 12">
    <name type="scientific">Salinivibrio proteolyticus</name>
    <dbReference type="NCBI Taxonomy" id="334715"/>
    <lineage>
        <taxon>Bacteria</taxon>
        <taxon>Pseudomonadati</taxon>
        <taxon>Pseudomonadota</taxon>
        <taxon>Gammaproteobacteria</taxon>
        <taxon>Vibrionales</taxon>
        <taxon>Vibrionaceae</taxon>
        <taxon>Salinivibrio</taxon>
    </lineage>
</organism>
<accession>A0ABY7LHR0</accession>
<dbReference type="SUPFAM" id="SSF90123">
    <property type="entry name" value="ABC transporter transmembrane region"/>
    <property type="match status" value="1"/>
</dbReference>
<dbReference type="RefSeq" id="WP_269598964.1">
    <property type="nucleotide sequence ID" value="NZ_CP114585.1"/>
</dbReference>
<feature type="transmembrane region" description="Helical" evidence="7">
    <location>
        <begin position="396"/>
        <end position="415"/>
    </location>
</feature>
<dbReference type="PROSITE" id="PS50990">
    <property type="entry name" value="PEPTIDASE_C39"/>
    <property type="match status" value="1"/>
</dbReference>
<feature type="domain" description="ABC transporter" evidence="8">
    <location>
        <begin position="488"/>
        <end position="691"/>
    </location>
</feature>
<dbReference type="InterPro" id="IPR005074">
    <property type="entry name" value="Peptidase_C39"/>
</dbReference>
<dbReference type="Gene3D" id="3.40.50.300">
    <property type="entry name" value="P-loop containing nucleotide triphosphate hydrolases"/>
    <property type="match status" value="1"/>
</dbReference>
<dbReference type="SUPFAM" id="SSF52540">
    <property type="entry name" value="P-loop containing nucleoside triphosphate hydrolases"/>
    <property type="match status" value="1"/>
</dbReference>
<evidence type="ECO:0000256" key="6">
    <source>
        <dbReference type="ARBA" id="ARBA00023136"/>
    </source>
</evidence>
<evidence type="ECO:0000259" key="10">
    <source>
        <dbReference type="PROSITE" id="PS50990"/>
    </source>
</evidence>
<dbReference type="CDD" id="cd18567">
    <property type="entry name" value="ABC_6TM_CvaB_RaxB_like"/>
    <property type="match status" value="1"/>
</dbReference>
<keyword evidence="4" id="KW-0067">ATP-binding</keyword>
<evidence type="ECO:0000256" key="5">
    <source>
        <dbReference type="ARBA" id="ARBA00022989"/>
    </source>
</evidence>
<dbReference type="Gene3D" id="3.90.70.10">
    <property type="entry name" value="Cysteine proteinases"/>
    <property type="match status" value="1"/>
</dbReference>
<evidence type="ECO:0000313" key="12">
    <source>
        <dbReference type="Proteomes" id="UP001164676"/>
    </source>
</evidence>
<evidence type="ECO:0000256" key="1">
    <source>
        <dbReference type="ARBA" id="ARBA00004651"/>
    </source>
</evidence>
<dbReference type="SMART" id="SM00382">
    <property type="entry name" value="AAA"/>
    <property type="match status" value="1"/>
</dbReference>
<keyword evidence="6 7" id="KW-0472">Membrane</keyword>
<feature type="transmembrane region" description="Helical" evidence="7">
    <location>
        <begin position="173"/>
        <end position="196"/>
    </location>
</feature>
<geneLocation type="plasmid" evidence="11 12">
    <name>unnamed</name>
</geneLocation>
<gene>
    <name evidence="11" type="ORF">N7E60_15250</name>
</gene>
<evidence type="ECO:0000259" key="9">
    <source>
        <dbReference type="PROSITE" id="PS50929"/>
    </source>
</evidence>
<dbReference type="EMBL" id="CP114585">
    <property type="protein sequence ID" value="WBA16729.1"/>
    <property type="molecule type" value="Genomic_DNA"/>
</dbReference>
<keyword evidence="12" id="KW-1185">Reference proteome</keyword>
<name>A0ABY7LHR0_9GAMM</name>
<dbReference type="PANTHER" id="PTHR24221">
    <property type="entry name" value="ATP-BINDING CASSETTE SUB-FAMILY B"/>
    <property type="match status" value="1"/>
</dbReference>
<feature type="transmembrane region" description="Helical" evidence="7">
    <location>
        <begin position="208"/>
        <end position="228"/>
    </location>
</feature>
<keyword evidence="5 7" id="KW-1133">Transmembrane helix</keyword>
<dbReference type="PROSITE" id="PS50893">
    <property type="entry name" value="ABC_TRANSPORTER_2"/>
    <property type="match status" value="1"/>
</dbReference>
<dbReference type="InterPro" id="IPR027417">
    <property type="entry name" value="P-loop_NTPase"/>
</dbReference>
<feature type="domain" description="ABC transmembrane type-1" evidence="9">
    <location>
        <begin position="173"/>
        <end position="453"/>
    </location>
</feature>
<feature type="domain" description="Peptidase C39" evidence="10">
    <location>
        <begin position="21"/>
        <end position="140"/>
    </location>
</feature>
<dbReference type="PROSITE" id="PS00211">
    <property type="entry name" value="ABC_TRANSPORTER_1"/>
    <property type="match status" value="1"/>
</dbReference>
<dbReference type="Pfam" id="PF00005">
    <property type="entry name" value="ABC_tran"/>
    <property type="match status" value="1"/>
</dbReference>
<feature type="transmembrane region" description="Helical" evidence="7">
    <location>
        <begin position="308"/>
        <end position="327"/>
    </location>
</feature>
<dbReference type="InterPro" id="IPR039421">
    <property type="entry name" value="Type_1_exporter"/>
</dbReference>
<protein>
    <submittedName>
        <fullName evidence="11">Peptidase domain-containing ABC transporter</fullName>
    </submittedName>
</protein>
<dbReference type="Pfam" id="PF00664">
    <property type="entry name" value="ABC_membrane"/>
    <property type="match status" value="1"/>
</dbReference>
<dbReference type="InterPro" id="IPR036640">
    <property type="entry name" value="ABC1_TM_sf"/>
</dbReference>
<dbReference type="Proteomes" id="UP001164676">
    <property type="component" value="Plasmid unnamed"/>
</dbReference>
<feature type="transmembrane region" description="Helical" evidence="7">
    <location>
        <begin position="240"/>
        <end position="260"/>
    </location>
</feature>
<dbReference type="PROSITE" id="PS50929">
    <property type="entry name" value="ABC_TM1F"/>
    <property type="match status" value="1"/>
</dbReference>